<feature type="compositionally biased region" description="Polar residues" evidence="1">
    <location>
        <begin position="44"/>
        <end position="56"/>
    </location>
</feature>
<organism evidence="2 3">
    <name type="scientific">Metarhizium album (strain ARSEF 1941)</name>
    <dbReference type="NCBI Taxonomy" id="1081103"/>
    <lineage>
        <taxon>Eukaryota</taxon>
        <taxon>Fungi</taxon>
        <taxon>Dikarya</taxon>
        <taxon>Ascomycota</taxon>
        <taxon>Pezizomycotina</taxon>
        <taxon>Sordariomycetes</taxon>
        <taxon>Hypocreomycetidae</taxon>
        <taxon>Hypocreales</taxon>
        <taxon>Clavicipitaceae</taxon>
        <taxon>Metarhizium</taxon>
    </lineage>
</organism>
<dbReference type="Proteomes" id="UP000030816">
    <property type="component" value="Unassembled WGS sequence"/>
</dbReference>
<evidence type="ECO:0000313" key="3">
    <source>
        <dbReference type="Proteomes" id="UP000030816"/>
    </source>
</evidence>
<dbReference type="EMBL" id="AZHE01000001">
    <property type="protein sequence ID" value="KHO01023.1"/>
    <property type="molecule type" value="Genomic_DNA"/>
</dbReference>
<dbReference type="STRING" id="1081103.A0A0B2X5I2"/>
<sequence>MSQITDVSIREAITQRLQATHVEVTDMSGEYKRAPPQRLLCTSRVDNANSPRSNTQAAAAKHSHASSSPPSSKASTPSSATD</sequence>
<evidence type="ECO:0000256" key="1">
    <source>
        <dbReference type="SAM" id="MobiDB-lite"/>
    </source>
</evidence>
<comment type="caution">
    <text evidence="2">The sequence shown here is derived from an EMBL/GenBank/DDBJ whole genome shotgun (WGS) entry which is preliminary data.</text>
</comment>
<proteinExistence type="predicted"/>
<dbReference type="HOGENOM" id="CLU_2558764_0_0_1"/>
<gene>
    <name evidence="2" type="ORF">MAM_00024</name>
</gene>
<name>A0A0B2X5I2_METAS</name>
<keyword evidence="3" id="KW-1185">Reference proteome</keyword>
<dbReference type="RefSeq" id="XP_040682088.1">
    <property type="nucleotide sequence ID" value="XM_040818824.1"/>
</dbReference>
<dbReference type="OrthoDB" id="4983at2759"/>
<feature type="compositionally biased region" description="Low complexity" evidence="1">
    <location>
        <begin position="57"/>
        <end position="82"/>
    </location>
</feature>
<protein>
    <submittedName>
        <fullName evidence="2">BolA domain-containing protein</fullName>
    </submittedName>
</protein>
<accession>A0A0B2X5I2</accession>
<dbReference type="GeneID" id="63734479"/>
<evidence type="ECO:0000313" key="2">
    <source>
        <dbReference type="EMBL" id="KHO01023.1"/>
    </source>
</evidence>
<dbReference type="AlphaFoldDB" id="A0A0B2X5I2"/>
<reference evidence="2 3" key="1">
    <citation type="journal article" date="2014" name="Proc. Natl. Acad. Sci. U.S.A.">
        <title>Trajectory and genomic determinants of fungal-pathogen speciation and host adaptation.</title>
        <authorList>
            <person name="Hu X."/>
            <person name="Xiao G."/>
            <person name="Zheng P."/>
            <person name="Shang Y."/>
            <person name="Su Y."/>
            <person name="Zhang X."/>
            <person name="Liu X."/>
            <person name="Zhan S."/>
            <person name="St Leger R.J."/>
            <person name="Wang C."/>
        </authorList>
    </citation>
    <scope>NUCLEOTIDE SEQUENCE [LARGE SCALE GENOMIC DNA]</scope>
    <source>
        <strain evidence="2 3">ARSEF 1941</strain>
    </source>
</reference>
<feature type="region of interest" description="Disordered" evidence="1">
    <location>
        <begin position="44"/>
        <end position="82"/>
    </location>
</feature>